<dbReference type="OrthoDB" id="9777685at2"/>
<reference evidence="3 4" key="1">
    <citation type="submission" date="2018-02" db="EMBL/GenBank/DDBJ databases">
        <title>Insights into the biology of acidophilic members of the Acidiferrobacteraceae family derived from comparative genomic analyses.</title>
        <authorList>
            <person name="Issotta F."/>
            <person name="Thyssen C."/>
            <person name="Mena C."/>
            <person name="Moya A."/>
            <person name="Bellenberg S."/>
            <person name="Sproer C."/>
            <person name="Covarrubias P.C."/>
            <person name="Sand W."/>
            <person name="Quatrini R."/>
            <person name="Vera M."/>
        </authorList>
    </citation>
    <scope>NUCLEOTIDE SEQUENCE [LARGE SCALE GENOMIC DNA]</scope>
    <source>
        <strain evidence="4">m-1</strain>
    </source>
</reference>
<dbReference type="Pfam" id="PF02754">
    <property type="entry name" value="CCG"/>
    <property type="match status" value="2"/>
</dbReference>
<evidence type="ECO:0000256" key="1">
    <source>
        <dbReference type="ARBA" id="ARBA00023002"/>
    </source>
</evidence>
<keyword evidence="4" id="KW-1185">Reference proteome</keyword>
<dbReference type="AlphaFoldDB" id="A0A368HJ14"/>
<dbReference type="PANTHER" id="PTHR42947">
    <property type="entry name" value="COB--COM HETERODISULFIDE REDUCTASE SUBUNIT B 1"/>
    <property type="match status" value="1"/>
</dbReference>
<sequence length="304" mass="33534">MARKEYSFYPGCSSERLTSASNYMVSVEAMCKKLDVQLNEIPDWNCCGASIGYAEGGELPRHVMNARNLAISEQANKGQDVVATCAACWLGAKETKDRLAEDSDLLAETNEALREAGMNLQYKGEQEVRHMVEVLIEDLGYDELKKPVVKPLEGIKFAGYVGCQTNRPFGIAGESFENPKYLDRLVEIVGGEPVEKYDQKVTCCGGALAFSEPEKSQAQIKKIIESAYDHGAEMIVTPCPVCQMNVEVYQGQINKRYGTKFNIPVTYYSQLMTVAYGGSAKEAGLNGQIIRAHRLEEIAAKATR</sequence>
<dbReference type="Proteomes" id="UP000253250">
    <property type="component" value="Unassembled WGS sequence"/>
</dbReference>
<organism evidence="3 4">
    <name type="scientific">Acidiferrobacter thiooxydans</name>
    <dbReference type="NCBI Taxonomy" id="163359"/>
    <lineage>
        <taxon>Bacteria</taxon>
        <taxon>Pseudomonadati</taxon>
        <taxon>Pseudomonadota</taxon>
        <taxon>Gammaproteobacteria</taxon>
        <taxon>Acidiferrobacterales</taxon>
        <taxon>Acidiferrobacteraceae</taxon>
        <taxon>Acidiferrobacter</taxon>
    </lineage>
</organism>
<dbReference type="EMBL" id="PSYR01000001">
    <property type="protein sequence ID" value="RCN58468.1"/>
    <property type="molecule type" value="Genomic_DNA"/>
</dbReference>
<evidence type="ECO:0000313" key="3">
    <source>
        <dbReference type="EMBL" id="RCN58468.1"/>
    </source>
</evidence>
<dbReference type="InterPro" id="IPR051278">
    <property type="entry name" value="HdrB/HdrD_reductase"/>
</dbReference>
<accession>A0A368HJ14</accession>
<evidence type="ECO:0000259" key="2">
    <source>
        <dbReference type="Pfam" id="PF02754"/>
    </source>
</evidence>
<dbReference type="RefSeq" id="WP_114282162.1">
    <property type="nucleotide sequence ID" value="NZ_PSYR01000001.1"/>
</dbReference>
<protein>
    <submittedName>
        <fullName evidence="3">Heterodisulfide reductase</fullName>
    </submittedName>
</protein>
<feature type="domain" description="Cysteine-rich" evidence="2">
    <location>
        <begin position="7"/>
        <end position="88"/>
    </location>
</feature>
<evidence type="ECO:0000313" key="4">
    <source>
        <dbReference type="Proteomes" id="UP000253250"/>
    </source>
</evidence>
<feature type="domain" description="Cysteine-rich" evidence="2">
    <location>
        <begin position="160"/>
        <end position="246"/>
    </location>
</feature>
<dbReference type="GO" id="GO:0016491">
    <property type="term" value="F:oxidoreductase activity"/>
    <property type="evidence" value="ECO:0007669"/>
    <property type="project" value="UniProtKB-KW"/>
</dbReference>
<dbReference type="PANTHER" id="PTHR42947:SF1">
    <property type="entry name" value="COB--COM HETERODISULFIDE REDUCTASE SUBUNIT B 1"/>
    <property type="match status" value="1"/>
</dbReference>
<dbReference type="Gene3D" id="1.20.1050.140">
    <property type="match status" value="1"/>
</dbReference>
<dbReference type="InterPro" id="IPR004017">
    <property type="entry name" value="Cys_rich_dom"/>
</dbReference>
<proteinExistence type="predicted"/>
<dbReference type="Gene3D" id="3.40.50.11810">
    <property type="match status" value="1"/>
</dbReference>
<keyword evidence="1" id="KW-0560">Oxidoreductase</keyword>
<name>A0A368HJ14_9GAMM</name>
<gene>
    <name evidence="3" type="ORF">C4900_01340</name>
</gene>
<comment type="caution">
    <text evidence="3">The sequence shown here is derived from an EMBL/GenBank/DDBJ whole genome shotgun (WGS) entry which is preliminary data.</text>
</comment>